<organism evidence="3">
    <name type="scientific">Oryza sativa subsp. japonica</name>
    <name type="common">Rice</name>
    <dbReference type="NCBI Taxonomy" id="39947"/>
    <lineage>
        <taxon>Eukaryota</taxon>
        <taxon>Viridiplantae</taxon>
        <taxon>Streptophyta</taxon>
        <taxon>Embryophyta</taxon>
        <taxon>Tracheophyta</taxon>
        <taxon>Spermatophyta</taxon>
        <taxon>Magnoliopsida</taxon>
        <taxon>Liliopsida</taxon>
        <taxon>Poales</taxon>
        <taxon>Poaceae</taxon>
        <taxon>BOP clade</taxon>
        <taxon>Oryzoideae</taxon>
        <taxon>Oryzeae</taxon>
        <taxon>Oryzinae</taxon>
        <taxon>Oryza</taxon>
        <taxon>Oryza sativa</taxon>
    </lineage>
</organism>
<evidence type="ECO:0000313" key="3">
    <source>
        <dbReference type="EMBL" id="EEE63105.1"/>
    </source>
</evidence>
<proteinExistence type="predicted"/>
<reference evidence="3" key="2">
    <citation type="submission" date="2008-12" db="EMBL/GenBank/DDBJ databases">
        <title>Improved gene annotation of the rice (Oryza sativa) genomes.</title>
        <authorList>
            <person name="Wang J."/>
            <person name="Li R."/>
            <person name="Fan W."/>
            <person name="Huang Q."/>
            <person name="Zhang J."/>
            <person name="Zhou Y."/>
            <person name="Hu Y."/>
            <person name="Zi S."/>
            <person name="Li J."/>
            <person name="Ni P."/>
            <person name="Zheng H."/>
            <person name="Zhang Y."/>
            <person name="Zhao M."/>
            <person name="Hao Q."/>
            <person name="McDermott J."/>
            <person name="Samudrala R."/>
            <person name="Kristiansen K."/>
            <person name="Wong G.K.-S."/>
        </authorList>
    </citation>
    <scope>NUCLEOTIDE SEQUENCE</scope>
</reference>
<evidence type="ECO:0000259" key="2">
    <source>
        <dbReference type="Pfam" id="PF24530"/>
    </source>
</evidence>
<dbReference type="EMBL" id="CM000142">
    <property type="protein sequence ID" value="EEE63105.1"/>
    <property type="molecule type" value="Genomic_DNA"/>
</dbReference>
<name>B9FNN8_ORYSJ</name>
<sequence>MAMVISSGSDLLFLVDGGSHHPSSPEWVKHLKNHCYSFLVCNKNIGLYVNSIRDFTCKDFHVRFFLWGNGGPNWKREYMLWQKEEADCWTLVTRKKSSVKSGTKNAVWVAKGKSHIDKPSVFKRLFHANGDPFVRQSFQFIGSSSGCLLRSHDEYAAVVIEPQPPAHLVGQLIQEVTNIITNQHHKHVVRVQRYPLALCIVQLPSMLERDILMDRVLGRVLVKARYKSASDVPSRIVLGDTMAYGGTRQTWTFHVYILNGEPPDMFPEDEDLLPIWQMLPPPNQQNQNHHEQNMHNANDADVPINPDIGNEGQDDNHMILDQNQNQGNQAHDSEWEDSPSPIKRRKINLLSSKVARALPFSKSDEQVKINAVQPKVRKAKNKVPVSAENLRRSPRFLGQEKMDLAFDTPKKKTKVQPATRLLTLDPNAQSSKRLPPPIPVKQLHKIGTKQCGLLPEEVTSEKLLKPKK</sequence>
<dbReference type="PANTHER" id="PTHR33075:SF7">
    <property type="entry name" value="OS02G0303350 PROTEIN"/>
    <property type="match status" value="1"/>
</dbReference>
<gene>
    <name evidence="3" type="ORF">OsJ_17913</name>
</gene>
<reference evidence="3" key="1">
    <citation type="journal article" date="2005" name="PLoS Biol.">
        <title>The genomes of Oryza sativa: a history of duplications.</title>
        <authorList>
            <person name="Yu J."/>
            <person name="Wang J."/>
            <person name="Lin W."/>
            <person name="Li S."/>
            <person name="Li H."/>
            <person name="Zhou J."/>
            <person name="Ni P."/>
            <person name="Dong W."/>
            <person name="Hu S."/>
            <person name="Zeng C."/>
            <person name="Zhang J."/>
            <person name="Zhang Y."/>
            <person name="Li R."/>
            <person name="Xu Z."/>
            <person name="Li S."/>
            <person name="Li X."/>
            <person name="Zheng H."/>
            <person name="Cong L."/>
            <person name="Lin L."/>
            <person name="Yin J."/>
            <person name="Geng J."/>
            <person name="Li G."/>
            <person name="Shi J."/>
            <person name="Liu J."/>
            <person name="Lv H."/>
            <person name="Li J."/>
            <person name="Wang J."/>
            <person name="Deng Y."/>
            <person name="Ran L."/>
            <person name="Shi X."/>
            <person name="Wang X."/>
            <person name="Wu Q."/>
            <person name="Li C."/>
            <person name="Ren X."/>
            <person name="Wang J."/>
            <person name="Wang X."/>
            <person name="Li D."/>
            <person name="Liu D."/>
            <person name="Zhang X."/>
            <person name="Ji Z."/>
            <person name="Zhao W."/>
            <person name="Sun Y."/>
            <person name="Zhang Z."/>
            <person name="Bao J."/>
            <person name="Han Y."/>
            <person name="Dong L."/>
            <person name="Ji J."/>
            <person name="Chen P."/>
            <person name="Wu S."/>
            <person name="Liu J."/>
            <person name="Xiao Y."/>
            <person name="Bu D."/>
            <person name="Tan J."/>
            <person name="Yang L."/>
            <person name="Ye C."/>
            <person name="Zhang J."/>
            <person name="Xu J."/>
            <person name="Zhou Y."/>
            <person name="Yu Y."/>
            <person name="Zhang B."/>
            <person name="Zhuang S."/>
            <person name="Wei H."/>
            <person name="Liu B."/>
            <person name="Lei M."/>
            <person name="Yu H."/>
            <person name="Li Y."/>
            <person name="Xu H."/>
            <person name="Wei S."/>
            <person name="He X."/>
            <person name="Fang L."/>
            <person name="Zhang Z."/>
            <person name="Zhang Y."/>
            <person name="Huang X."/>
            <person name="Su Z."/>
            <person name="Tong W."/>
            <person name="Li J."/>
            <person name="Tong Z."/>
            <person name="Li S."/>
            <person name="Ye J."/>
            <person name="Wang L."/>
            <person name="Fang L."/>
            <person name="Lei T."/>
            <person name="Chen C."/>
            <person name="Chen H."/>
            <person name="Xu Z."/>
            <person name="Li H."/>
            <person name="Huang H."/>
            <person name="Zhang F."/>
            <person name="Xu H."/>
            <person name="Li N."/>
            <person name="Zhao C."/>
            <person name="Li S."/>
            <person name="Dong L."/>
            <person name="Huang Y."/>
            <person name="Li L."/>
            <person name="Xi Y."/>
            <person name="Qi Q."/>
            <person name="Li W."/>
            <person name="Zhang B."/>
            <person name="Hu W."/>
            <person name="Zhang Y."/>
            <person name="Tian X."/>
            <person name="Jiao Y."/>
            <person name="Liang X."/>
            <person name="Jin J."/>
            <person name="Gao L."/>
            <person name="Zheng W."/>
            <person name="Hao B."/>
            <person name="Liu S."/>
            <person name="Wang W."/>
            <person name="Yuan L."/>
            <person name="Cao M."/>
            <person name="McDermott J."/>
            <person name="Samudrala R."/>
            <person name="Wang J."/>
            <person name="Wong G.K."/>
            <person name="Yang H."/>
        </authorList>
    </citation>
    <scope>NUCLEOTIDE SEQUENCE [LARGE SCALE GENOMIC DNA]</scope>
</reference>
<dbReference type="Pfam" id="PF24530">
    <property type="entry name" value="DUF7597"/>
    <property type="match status" value="1"/>
</dbReference>
<evidence type="ECO:0000256" key="1">
    <source>
        <dbReference type="SAM" id="MobiDB-lite"/>
    </source>
</evidence>
<dbReference type="PANTHER" id="PTHR33075">
    <property type="entry name" value="OS02G0499800 PROTEIN"/>
    <property type="match status" value="1"/>
</dbReference>
<accession>B9FNN8</accession>
<dbReference type="AlphaFoldDB" id="B9FNN8"/>
<feature type="domain" description="DUF7597" evidence="2">
    <location>
        <begin position="147"/>
        <end position="214"/>
    </location>
</feature>
<protein>
    <recommendedName>
        <fullName evidence="2">DUF7597 domain-containing protein</fullName>
    </recommendedName>
</protein>
<dbReference type="InterPro" id="IPR056018">
    <property type="entry name" value="DUF7597"/>
</dbReference>
<feature type="region of interest" description="Disordered" evidence="1">
    <location>
        <begin position="281"/>
        <end position="319"/>
    </location>
</feature>
<dbReference type="Proteomes" id="UP000007752">
    <property type="component" value="Chromosome 5"/>
</dbReference>